<evidence type="ECO:0000256" key="1">
    <source>
        <dbReference type="ARBA" id="ARBA00038101"/>
    </source>
</evidence>
<dbReference type="SUPFAM" id="SSF81901">
    <property type="entry name" value="HCP-like"/>
    <property type="match status" value="1"/>
</dbReference>
<organism evidence="3 4">
    <name type="scientific">Chrysochromulina tobinii</name>
    <dbReference type="NCBI Taxonomy" id="1460289"/>
    <lineage>
        <taxon>Eukaryota</taxon>
        <taxon>Haptista</taxon>
        <taxon>Haptophyta</taxon>
        <taxon>Prymnesiophyceae</taxon>
        <taxon>Prymnesiales</taxon>
        <taxon>Chrysochromulinaceae</taxon>
        <taxon>Chrysochromulina</taxon>
    </lineage>
</organism>
<dbReference type="InterPro" id="IPR013083">
    <property type="entry name" value="Znf_RING/FYVE/PHD"/>
</dbReference>
<dbReference type="CDD" id="cd16655">
    <property type="entry name" value="RING-Ubox_WDSUB1-like"/>
    <property type="match status" value="1"/>
</dbReference>
<sequence length="259" mass="28618">MPPKRGREAAEAEDETVQLRRHKSATEEAFAELVCPITFSLPVDPVMAEDGNVYERSAIVDWLEKQHKSPVTNLKMGTRLLPALRVKNMIRAMVSSGALTGDKVDAWKLKLEEEEEVAEMLREAEAGDGAAMCNLGHWYKLGQEGLAKDDAKAFEWYKKSHEAGDATGTCCLGTCYLVGKGVPKCPMRANTLMCQAAERGSKRACYHLGRAYAKGIWGFPKDETMARRYYSMVAIASLDDCIDANKEGAATWLREHPAA</sequence>
<dbReference type="InterPro" id="IPR011990">
    <property type="entry name" value="TPR-like_helical_dom_sf"/>
</dbReference>
<dbReference type="Gene3D" id="3.30.40.10">
    <property type="entry name" value="Zinc/RING finger domain, C3HC4 (zinc finger)"/>
    <property type="match status" value="1"/>
</dbReference>
<dbReference type="GO" id="GO:0004842">
    <property type="term" value="F:ubiquitin-protein transferase activity"/>
    <property type="evidence" value="ECO:0007669"/>
    <property type="project" value="InterPro"/>
</dbReference>
<dbReference type="PROSITE" id="PS51698">
    <property type="entry name" value="U_BOX"/>
    <property type="match status" value="1"/>
</dbReference>
<dbReference type="PANTHER" id="PTHR11102:SF160">
    <property type="entry name" value="ERAD-ASSOCIATED E3 UBIQUITIN-PROTEIN LIGASE COMPONENT HRD3"/>
    <property type="match status" value="1"/>
</dbReference>
<feature type="domain" description="U-box" evidence="2">
    <location>
        <begin position="28"/>
        <end position="104"/>
    </location>
</feature>
<protein>
    <submittedName>
        <fullName evidence="3">Peptidase c14 caspase catalytic subunit p20</fullName>
    </submittedName>
</protein>
<dbReference type="AlphaFoldDB" id="A0A0M0JUP0"/>
<dbReference type="OrthoDB" id="2384430at2759"/>
<keyword evidence="4" id="KW-1185">Reference proteome</keyword>
<dbReference type="SMART" id="SM00504">
    <property type="entry name" value="Ubox"/>
    <property type="match status" value="1"/>
</dbReference>
<dbReference type="InterPro" id="IPR050767">
    <property type="entry name" value="Sel1_AlgK"/>
</dbReference>
<comment type="caution">
    <text evidence="3">The sequence shown here is derived from an EMBL/GenBank/DDBJ whole genome shotgun (WGS) entry which is preliminary data.</text>
</comment>
<dbReference type="Pfam" id="PF08238">
    <property type="entry name" value="Sel1"/>
    <property type="match status" value="3"/>
</dbReference>
<dbReference type="PANTHER" id="PTHR11102">
    <property type="entry name" value="SEL-1-LIKE PROTEIN"/>
    <property type="match status" value="1"/>
</dbReference>
<gene>
    <name evidence="3" type="ORF">Ctob_005082</name>
</gene>
<dbReference type="Gene3D" id="1.25.40.10">
    <property type="entry name" value="Tetratricopeptide repeat domain"/>
    <property type="match status" value="1"/>
</dbReference>
<accession>A0A0M0JUP0</accession>
<comment type="similarity">
    <text evidence="1">Belongs to the sel-1 family.</text>
</comment>
<dbReference type="SUPFAM" id="SSF57850">
    <property type="entry name" value="RING/U-box"/>
    <property type="match status" value="1"/>
</dbReference>
<dbReference type="GO" id="GO:0016567">
    <property type="term" value="P:protein ubiquitination"/>
    <property type="evidence" value="ECO:0007669"/>
    <property type="project" value="InterPro"/>
</dbReference>
<dbReference type="EMBL" id="JWZX01002254">
    <property type="protein sequence ID" value="KOO30274.1"/>
    <property type="molecule type" value="Genomic_DNA"/>
</dbReference>
<reference evidence="4" key="1">
    <citation type="journal article" date="2015" name="PLoS Genet.">
        <title>Genome Sequence and Transcriptome Analyses of Chrysochromulina tobin: Metabolic Tools for Enhanced Algal Fitness in the Prominent Order Prymnesiales (Haptophyceae).</title>
        <authorList>
            <person name="Hovde B.T."/>
            <person name="Deodato C.R."/>
            <person name="Hunsperger H.M."/>
            <person name="Ryken S.A."/>
            <person name="Yost W."/>
            <person name="Jha R.K."/>
            <person name="Patterson J."/>
            <person name="Monnat R.J. Jr."/>
            <person name="Barlow S.B."/>
            <person name="Starkenburg S.R."/>
            <person name="Cattolico R.A."/>
        </authorList>
    </citation>
    <scope>NUCLEOTIDE SEQUENCE</scope>
    <source>
        <strain evidence="4">CCMP291</strain>
    </source>
</reference>
<dbReference type="InterPro" id="IPR003613">
    <property type="entry name" value="Ubox_domain"/>
</dbReference>
<proteinExistence type="inferred from homology"/>
<dbReference type="InterPro" id="IPR006597">
    <property type="entry name" value="Sel1-like"/>
</dbReference>
<evidence type="ECO:0000313" key="4">
    <source>
        <dbReference type="Proteomes" id="UP000037460"/>
    </source>
</evidence>
<evidence type="ECO:0000313" key="3">
    <source>
        <dbReference type="EMBL" id="KOO30274.1"/>
    </source>
</evidence>
<dbReference type="Proteomes" id="UP000037460">
    <property type="component" value="Unassembled WGS sequence"/>
</dbReference>
<evidence type="ECO:0000259" key="2">
    <source>
        <dbReference type="PROSITE" id="PS51698"/>
    </source>
</evidence>
<dbReference type="SMART" id="SM00671">
    <property type="entry name" value="SEL1"/>
    <property type="match status" value="3"/>
</dbReference>
<dbReference type="Pfam" id="PF04564">
    <property type="entry name" value="U-box"/>
    <property type="match status" value="1"/>
</dbReference>
<name>A0A0M0JUP0_9EUKA</name>